<dbReference type="Proteomes" id="UP000799324">
    <property type="component" value="Unassembled WGS sequence"/>
</dbReference>
<proteinExistence type="predicted"/>
<keyword evidence="3" id="KW-1185">Reference proteome</keyword>
<keyword evidence="1" id="KW-0732">Signal</keyword>
<gene>
    <name evidence="2" type="ORF">K491DRAFT_660789</name>
</gene>
<evidence type="ECO:0000313" key="2">
    <source>
        <dbReference type="EMBL" id="KAF2654066.1"/>
    </source>
</evidence>
<organism evidence="2 3">
    <name type="scientific">Lophiostoma macrostomum CBS 122681</name>
    <dbReference type="NCBI Taxonomy" id="1314788"/>
    <lineage>
        <taxon>Eukaryota</taxon>
        <taxon>Fungi</taxon>
        <taxon>Dikarya</taxon>
        <taxon>Ascomycota</taxon>
        <taxon>Pezizomycotina</taxon>
        <taxon>Dothideomycetes</taxon>
        <taxon>Pleosporomycetidae</taxon>
        <taxon>Pleosporales</taxon>
        <taxon>Lophiostomataceae</taxon>
        <taxon>Lophiostoma</taxon>
    </lineage>
</organism>
<reference evidence="2" key="1">
    <citation type="journal article" date="2020" name="Stud. Mycol.">
        <title>101 Dothideomycetes genomes: a test case for predicting lifestyles and emergence of pathogens.</title>
        <authorList>
            <person name="Haridas S."/>
            <person name="Albert R."/>
            <person name="Binder M."/>
            <person name="Bloem J."/>
            <person name="Labutti K."/>
            <person name="Salamov A."/>
            <person name="Andreopoulos B."/>
            <person name="Baker S."/>
            <person name="Barry K."/>
            <person name="Bills G."/>
            <person name="Bluhm B."/>
            <person name="Cannon C."/>
            <person name="Castanera R."/>
            <person name="Culley D."/>
            <person name="Daum C."/>
            <person name="Ezra D."/>
            <person name="Gonzalez J."/>
            <person name="Henrissat B."/>
            <person name="Kuo A."/>
            <person name="Liang C."/>
            <person name="Lipzen A."/>
            <person name="Lutzoni F."/>
            <person name="Magnuson J."/>
            <person name="Mondo S."/>
            <person name="Nolan M."/>
            <person name="Ohm R."/>
            <person name="Pangilinan J."/>
            <person name="Park H.-J."/>
            <person name="Ramirez L."/>
            <person name="Alfaro M."/>
            <person name="Sun H."/>
            <person name="Tritt A."/>
            <person name="Yoshinaga Y."/>
            <person name="Zwiers L.-H."/>
            <person name="Turgeon B."/>
            <person name="Goodwin S."/>
            <person name="Spatafora J."/>
            <person name="Crous P."/>
            <person name="Grigoriev I."/>
        </authorList>
    </citation>
    <scope>NUCLEOTIDE SEQUENCE</scope>
    <source>
        <strain evidence="2">CBS 122681</strain>
    </source>
</reference>
<evidence type="ECO:0000256" key="1">
    <source>
        <dbReference type="SAM" id="SignalP"/>
    </source>
</evidence>
<feature type="chain" id="PRO_5025523605" evidence="1">
    <location>
        <begin position="18"/>
        <end position="162"/>
    </location>
</feature>
<sequence length="162" mass="17041">MLALLAPVLLLLQTALAAPVENAAAATVGKIRAVQSPIFHFYLQANPKNESIPVMGPEASAEAFTIGSTIQSTNTSQYLNILTASTSYKPLEFAAASSTTAWGLEGDTIITTTGSSYGRQLNFLACSSSTSGYYDVYLQTGSDTPSGKSCSNYQTLHLPCLC</sequence>
<evidence type="ECO:0000313" key="3">
    <source>
        <dbReference type="Proteomes" id="UP000799324"/>
    </source>
</evidence>
<dbReference type="AlphaFoldDB" id="A0A6A6T2E6"/>
<protein>
    <submittedName>
        <fullName evidence="2">Uncharacterized protein</fullName>
    </submittedName>
</protein>
<dbReference type="OrthoDB" id="3915838at2759"/>
<dbReference type="EMBL" id="MU004370">
    <property type="protein sequence ID" value="KAF2654066.1"/>
    <property type="molecule type" value="Genomic_DNA"/>
</dbReference>
<name>A0A6A6T2E6_9PLEO</name>
<accession>A0A6A6T2E6</accession>
<feature type="signal peptide" evidence="1">
    <location>
        <begin position="1"/>
        <end position="17"/>
    </location>
</feature>